<dbReference type="EMBL" id="MG264610">
    <property type="protein sequence ID" value="AUG32672.1"/>
    <property type="molecule type" value="Genomic_DNA"/>
</dbReference>
<dbReference type="PANTHER" id="PTHR11138:SF5">
    <property type="entry name" value="METHIONYL-TRNA FORMYLTRANSFERASE, MITOCHONDRIAL"/>
    <property type="match status" value="1"/>
</dbReference>
<protein>
    <recommendedName>
        <fullName evidence="3">Methionyl-tRNA formyltransferase, mitochondrial</fullName>
        <ecNumber evidence="2">2.1.2.9</ecNumber>
    </recommendedName>
</protein>
<feature type="domain" description="Formyl transferase C-terminal" evidence="7">
    <location>
        <begin position="215"/>
        <end position="333"/>
    </location>
</feature>
<proteinExistence type="inferred from homology"/>
<dbReference type="InterPro" id="IPR002376">
    <property type="entry name" value="Formyl_transf_N"/>
</dbReference>
<evidence type="ECO:0000259" key="6">
    <source>
        <dbReference type="Pfam" id="PF00551"/>
    </source>
</evidence>
<dbReference type="HAMAP" id="MF_00182">
    <property type="entry name" value="Formyl_trans"/>
    <property type="match status" value="1"/>
</dbReference>
<dbReference type="AlphaFoldDB" id="A0A2H4ZQ64"/>
<dbReference type="InterPro" id="IPR011034">
    <property type="entry name" value="Formyl_transferase-like_C_sf"/>
</dbReference>
<dbReference type="InterPro" id="IPR036477">
    <property type="entry name" value="Formyl_transf_N_sf"/>
</dbReference>
<geneLocation type="plastid" evidence="8"/>
<accession>A0A2H4ZQ64</accession>
<dbReference type="InterPro" id="IPR005793">
    <property type="entry name" value="Formyl_trans_C"/>
</dbReference>
<evidence type="ECO:0000256" key="5">
    <source>
        <dbReference type="ARBA" id="ARBA00022917"/>
    </source>
</evidence>
<comment type="similarity">
    <text evidence="1">Belongs to the Fmt family.</text>
</comment>
<gene>
    <name evidence="8" type="primary">fmt</name>
    <name evidence="8" type="ORF">PLO_695</name>
</gene>
<evidence type="ECO:0000256" key="2">
    <source>
        <dbReference type="ARBA" id="ARBA00012261"/>
    </source>
</evidence>
<keyword evidence="5" id="KW-0648">Protein biosynthesis</keyword>
<dbReference type="InterPro" id="IPR041711">
    <property type="entry name" value="Met-tRNA-FMT_N"/>
</dbReference>
<evidence type="ECO:0000256" key="1">
    <source>
        <dbReference type="ARBA" id="ARBA00010699"/>
    </source>
</evidence>
<sequence>MKILFWGTPTYAINTLDALVEAGYELVGVVSQPDRRRSRGKELLFSPVKIRALELGLKVFTPQNISKETNIQAQLANLGADIYIVVAFGQILPAEILAQPPGGCWNGHGSLLPRWRGAAPIEWSLAECDKQTGVGIMAMEAGLDTGPILIEESIDIVLTENAEGLAQRLSHLTAKLFLEALPLIAITRKNLQPERFKQLSLRDQARKGITYAHMLSKQDFIITWSRSALAIHLQVMGFYPRTFTTWNGKRLKVLNTEPLIPNLIDQLSQEAAQMLEQIKENYKIISMRKFKPGEILFISENIGLVVATADYPVLIKKAQLQDRQPAEGQALIQQITGVQGETIGKHFI</sequence>
<dbReference type="Pfam" id="PF00551">
    <property type="entry name" value="Formyl_trans_N"/>
    <property type="match status" value="1"/>
</dbReference>
<dbReference type="CDD" id="cd08646">
    <property type="entry name" value="FMT_core_Met-tRNA-FMT_N"/>
    <property type="match status" value="1"/>
</dbReference>
<keyword evidence="4 8" id="KW-0808">Transferase</keyword>
<dbReference type="NCBIfam" id="TIGR00460">
    <property type="entry name" value="fmt"/>
    <property type="match status" value="1"/>
</dbReference>
<dbReference type="GO" id="GO:0004479">
    <property type="term" value="F:methionyl-tRNA formyltransferase activity"/>
    <property type="evidence" value="ECO:0007669"/>
    <property type="project" value="UniProtKB-EC"/>
</dbReference>
<evidence type="ECO:0000256" key="3">
    <source>
        <dbReference type="ARBA" id="ARBA00014185"/>
    </source>
</evidence>
<organism evidence="8">
    <name type="scientific">Paulinella longichromatophora</name>
    <dbReference type="NCBI Taxonomy" id="1708747"/>
    <lineage>
        <taxon>Eukaryota</taxon>
        <taxon>Sar</taxon>
        <taxon>Rhizaria</taxon>
        <taxon>Cercozoa</taxon>
        <taxon>Imbricatea</taxon>
        <taxon>Silicofilosea</taxon>
        <taxon>Euglyphida</taxon>
        <taxon>Paulinellidae</taxon>
        <taxon>Paulinella</taxon>
    </lineage>
</organism>
<dbReference type="InterPro" id="IPR044135">
    <property type="entry name" value="Met-tRNA-FMT_C"/>
</dbReference>
<reference evidence="8" key="1">
    <citation type="submission" date="2017-10" db="EMBL/GenBank/DDBJ databases">
        <title>Paulinella longichromatophora chromatophore genome.</title>
        <authorList>
            <person name="Lhee D."/>
            <person name="Yoon H.S."/>
        </authorList>
    </citation>
    <scope>NUCLEOTIDE SEQUENCE</scope>
</reference>
<dbReference type="CDD" id="cd08704">
    <property type="entry name" value="Met_tRNA_FMT_C"/>
    <property type="match status" value="1"/>
</dbReference>
<keyword evidence="8" id="KW-0934">Plastid</keyword>
<dbReference type="SUPFAM" id="SSF53328">
    <property type="entry name" value="Formyltransferase"/>
    <property type="match status" value="1"/>
</dbReference>
<name>A0A2H4ZQ64_9EUKA</name>
<dbReference type="PANTHER" id="PTHR11138">
    <property type="entry name" value="METHIONYL-TRNA FORMYLTRANSFERASE"/>
    <property type="match status" value="1"/>
</dbReference>
<dbReference type="EC" id="2.1.2.9" evidence="2"/>
<feature type="domain" description="Formyl transferase N-terminal" evidence="6">
    <location>
        <begin position="1"/>
        <end position="181"/>
    </location>
</feature>
<dbReference type="GO" id="GO:0005829">
    <property type="term" value="C:cytosol"/>
    <property type="evidence" value="ECO:0007669"/>
    <property type="project" value="TreeGrafter"/>
</dbReference>
<evidence type="ECO:0000313" key="8">
    <source>
        <dbReference type="EMBL" id="AUG32672.1"/>
    </source>
</evidence>
<dbReference type="SUPFAM" id="SSF50486">
    <property type="entry name" value="FMT C-terminal domain-like"/>
    <property type="match status" value="1"/>
</dbReference>
<evidence type="ECO:0000259" key="7">
    <source>
        <dbReference type="Pfam" id="PF02911"/>
    </source>
</evidence>
<dbReference type="Gene3D" id="3.40.50.12230">
    <property type="match status" value="1"/>
</dbReference>
<dbReference type="InterPro" id="IPR005794">
    <property type="entry name" value="Fmt"/>
</dbReference>
<evidence type="ECO:0000256" key="4">
    <source>
        <dbReference type="ARBA" id="ARBA00022679"/>
    </source>
</evidence>
<dbReference type="Pfam" id="PF02911">
    <property type="entry name" value="Formyl_trans_C"/>
    <property type="match status" value="1"/>
</dbReference>